<evidence type="ECO:0000313" key="4">
    <source>
        <dbReference type="Proteomes" id="UP000247409"/>
    </source>
</evidence>
<feature type="domain" description="FAS1" evidence="2">
    <location>
        <begin position="55"/>
        <end position="184"/>
    </location>
</feature>
<dbReference type="PANTHER" id="PTHR10900">
    <property type="entry name" value="PERIOSTIN-RELATED"/>
    <property type="match status" value="1"/>
</dbReference>
<evidence type="ECO:0000313" key="3">
    <source>
        <dbReference type="EMBL" id="PXF41989.1"/>
    </source>
</evidence>
<dbReference type="Pfam" id="PF02469">
    <property type="entry name" value="Fasciclin"/>
    <property type="match status" value="1"/>
</dbReference>
<name>A0A2V3IIV0_9FLOR</name>
<proteinExistence type="predicted"/>
<evidence type="ECO:0000256" key="1">
    <source>
        <dbReference type="SAM" id="MobiDB-lite"/>
    </source>
</evidence>
<dbReference type="SUPFAM" id="SSF82153">
    <property type="entry name" value="FAS1 domain"/>
    <property type="match status" value="1"/>
</dbReference>
<dbReference type="OrthoDB" id="286301at2759"/>
<dbReference type="InterPro" id="IPR050904">
    <property type="entry name" value="Adhesion/Biosynth-related"/>
</dbReference>
<sequence>MAFASSQALPLRGISVTSACPAALPRRRAQGAAARTASSSRTRMLAQSNAPVASSEPTLAQALSLPAFSTLRAVVAVAQLDLSAVSGTLFAPTNAAFKRLSAELVQMVLGSADVAREVLLRHVVSECVPSSKLTGNAFLSSLNGGALPYTSYGGLQIKIGGISLGAQTDISFDKGVVHALDGVLKPPAQTWPSFSQSYIAPVAKPSPPTIATARAMGATTTSTLGGRKAMGLMTQRPFWMYGPPYCAAKQEEYEPISIAQPDVSFVDYQVMPPGSVIVTPDSVNAAELNPVSGMSKYIGQTKRLVSGDGLSDYSRLD</sequence>
<protein>
    <submittedName>
        <fullName evidence="3">Transforming growth factor-beta-induced protein ig-h3</fullName>
    </submittedName>
</protein>
<organism evidence="3 4">
    <name type="scientific">Gracilariopsis chorda</name>
    <dbReference type="NCBI Taxonomy" id="448386"/>
    <lineage>
        <taxon>Eukaryota</taxon>
        <taxon>Rhodophyta</taxon>
        <taxon>Florideophyceae</taxon>
        <taxon>Rhodymeniophycidae</taxon>
        <taxon>Gracilariales</taxon>
        <taxon>Gracilariaceae</taxon>
        <taxon>Gracilariopsis</taxon>
    </lineage>
</organism>
<evidence type="ECO:0000259" key="2">
    <source>
        <dbReference type="PROSITE" id="PS50213"/>
    </source>
</evidence>
<gene>
    <name evidence="3" type="ORF">BWQ96_08296</name>
</gene>
<dbReference type="EMBL" id="NBIV01000181">
    <property type="protein sequence ID" value="PXF41989.1"/>
    <property type="molecule type" value="Genomic_DNA"/>
</dbReference>
<feature type="compositionally biased region" description="Low complexity" evidence="1">
    <location>
        <begin position="30"/>
        <end position="46"/>
    </location>
</feature>
<dbReference type="SMART" id="SM00554">
    <property type="entry name" value="FAS1"/>
    <property type="match status" value="1"/>
</dbReference>
<accession>A0A2V3IIV0</accession>
<keyword evidence="4" id="KW-1185">Reference proteome</keyword>
<dbReference type="Gene3D" id="2.30.180.10">
    <property type="entry name" value="FAS1 domain"/>
    <property type="match status" value="1"/>
</dbReference>
<dbReference type="InterPro" id="IPR036378">
    <property type="entry name" value="FAS1_dom_sf"/>
</dbReference>
<feature type="region of interest" description="Disordered" evidence="1">
    <location>
        <begin position="30"/>
        <end position="50"/>
    </location>
</feature>
<reference evidence="3 4" key="1">
    <citation type="journal article" date="2018" name="Mol. Biol. Evol.">
        <title>Analysis of the draft genome of the red seaweed Gracilariopsis chorda provides insights into genome size evolution in Rhodophyta.</title>
        <authorList>
            <person name="Lee J."/>
            <person name="Yang E.C."/>
            <person name="Graf L."/>
            <person name="Yang J.H."/>
            <person name="Qiu H."/>
            <person name="Zel Zion U."/>
            <person name="Chan C.X."/>
            <person name="Stephens T.G."/>
            <person name="Weber A.P.M."/>
            <person name="Boo G.H."/>
            <person name="Boo S.M."/>
            <person name="Kim K.M."/>
            <person name="Shin Y."/>
            <person name="Jung M."/>
            <person name="Lee S.J."/>
            <person name="Yim H.S."/>
            <person name="Lee J.H."/>
            <person name="Bhattacharya D."/>
            <person name="Yoon H.S."/>
        </authorList>
    </citation>
    <scope>NUCLEOTIDE SEQUENCE [LARGE SCALE GENOMIC DNA]</scope>
    <source>
        <strain evidence="3 4">SKKU-2015</strain>
        <tissue evidence="3">Whole body</tissue>
    </source>
</reference>
<dbReference type="GO" id="GO:0005615">
    <property type="term" value="C:extracellular space"/>
    <property type="evidence" value="ECO:0007669"/>
    <property type="project" value="TreeGrafter"/>
</dbReference>
<comment type="caution">
    <text evidence="3">The sequence shown here is derived from an EMBL/GenBank/DDBJ whole genome shotgun (WGS) entry which is preliminary data.</text>
</comment>
<dbReference type="InterPro" id="IPR000782">
    <property type="entry name" value="FAS1_domain"/>
</dbReference>
<dbReference type="PANTHER" id="PTHR10900:SF77">
    <property type="entry name" value="FI19380P1"/>
    <property type="match status" value="1"/>
</dbReference>
<dbReference type="AlphaFoldDB" id="A0A2V3IIV0"/>
<dbReference type="PROSITE" id="PS50213">
    <property type="entry name" value="FAS1"/>
    <property type="match status" value="1"/>
</dbReference>
<dbReference type="Proteomes" id="UP000247409">
    <property type="component" value="Unassembled WGS sequence"/>
</dbReference>
<dbReference type="STRING" id="448386.A0A2V3IIV0"/>